<organism evidence="7 8">
    <name type="scientific">Anopheles epiroticus</name>
    <dbReference type="NCBI Taxonomy" id="199890"/>
    <lineage>
        <taxon>Eukaryota</taxon>
        <taxon>Metazoa</taxon>
        <taxon>Ecdysozoa</taxon>
        <taxon>Arthropoda</taxon>
        <taxon>Hexapoda</taxon>
        <taxon>Insecta</taxon>
        <taxon>Pterygota</taxon>
        <taxon>Neoptera</taxon>
        <taxon>Endopterygota</taxon>
        <taxon>Diptera</taxon>
        <taxon>Nematocera</taxon>
        <taxon>Culicoidea</taxon>
        <taxon>Culicidae</taxon>
        <taxon>Anophelinae</taxon>
        <taxon>Anopheles</taxon>
    </lineage>
</organism>
<comment type="subcellular location">
    <subcellularLocation>
        <location evidence="1 6">Cell membrane</location>
        <topology evidence="1 6">Multi-pass membrane protein</topology>
    </subcellularLocation>
</comment>
<feature type="transmembrane region" description="Helical" evidence="6">
    <location>
        <begin position="12"/>
        <end position="31"/>
    </location>
</feature>
<sequence>MEWARKWCLVNGFLVASALRVVFGLQTIIFVERTLTNADRRGTSCWTRFSNFATAHDGGVRELFMMIVVLLSSCVGFGCTYWHWSDETSLTNGIIAPNDCPSQNCAKSKQAFNMEVIIAFALPLLVTVSIYLYRWNSRAMIGSLNRSFRFIYNHQKFHHSQRQCCAWDQYGRLVMKQVFEVMALGVLWLNLRPLSRTKYGDDVEDYRVGKLIASMGSMLPAVVCLLVSIEMGINFSFIARTLTTLNWFLDSLVRHNDTNSFTKPTQVKHIRYLNVIPNKGEISTRNSLRKFIAEYDELGHFTVEMVAFYSPSLLLILGMHFVLFTMQVSDVAIYFSMPFTTSKTLPHFTLLLSKVVIFLIFYNSPLIYSSSCATDKCHEQRIDDMVEILCHLSLAYENSALHNGNMKEIDKTLTILSLIVNKIRNSINLYDYFDLDRSLVMTIIASTCSYLIVLIQVM</sequence>
<dbReference type="GO" id="GO:0050909">
    <property type="term" value="P:sensory perception of taste"/>
    <property type="evidence" value="ECO:0007669"/>
    <property type="project" value="InterPro"/>
</dbReference>
<accession>A0A182PNG4</accession>
<reference evidence="8" key="1">
    <citation type="submission" date="2013-03" db="EMBL/GenBank/DDBJ databases">
        <title>The Genome Sequence of Anopheles epiroticus epiroticus2.</title>
        <authorList>
            <consortium name="The Broad Institute Genomics Platform"/>
            <person name="Neafsey D.E."/>
            <person name="Howell P."/>
            <person name="Walker B."/>
            <person name="Young S.K."/>
            <person name="Zeng Q."/>
            <person name="Gargeya S."/>
            <person name="Fitzgerald M."/>
            <person name="Haas B."/>
            <person name="Abouelleil A."/>
            <person name="Allen A.W."/>
            <person name="Alvarado L."/>
            <person name="Arachchi H.M."/>
            <person name="Berlin A.M."/>
            <person name="Chapman S.B."/>
            <person name="Gainer-Dewar J."/>
            <person name="Goldberg J."/>
            <person name="Griggs A."/>
            <person name="Gujja S."/>
            <person name="Hansen M."/>
            <person name="Howarth C."/>
            <person name="Imamovic A."/>
            <person name="Ireland A."/>
            <person name="Larimer J."/>
            <person name="McCowan C."/>
            <person name="Murphy C."/>
            <person name="Pearson M."/>
            <person name="Poon T.W."/>
            <person name="Priest M."/>
            <person name="Roberts A."/>
            <person name="Saif S."/>
            <person name="Shea T."/>
            <person name="Sisk P."/>
            <person name="Sykes S."/>
            <person name="Wortman J."/>
            <person name="Nusbaum C."/>
            <person name="Birren B."/>
        </authorList>
    </citation>
    <scope>NUCLEOTIDE SEQUENCE [LARGE SCALE GENOMIC DNA]</scope>
    <source>
        <strain evidence="8">Epiroticus2</strain>
    </source>
</reference>
<name>A0A182PNG4_9DIPT</name>
<dbReference type="GO" id="GO:0007165">
    <property type="term" value="P:signal transduction"/>
    <property type="evidence" value="ECO:0007669"/>
    <property type="project" value="UniProtKB-KW"/>
</dbReference>
<keyword evidence="4 6" id="KW-1133">Transmembrane helix</keyword>
<keyword evidence="5 6" id="KW-0472">Membrane</keyword>
<protein>
    <recommendedName>
        <fullName evidence="6">Gustatory receptor</fullName>
    </recommendedName>
</protein>
<evidence type="ECO:0000256" key="5">
    <source>
        <dbReference type="ARBA" id="ARBA00023136"/>
    </source>
</evidence>
<comment type="similarity">
    <text evidence="6">Belongs to the insect chemoreceptor superfamily. Gustatory receptor (GR) family.</text>
</comment>
<proteinExistence type="inferred from homology"/>
<dbReference type="Proteomes" id="UP000075885">
    <property type="component" value="Unassembled WGS sequence"/>
</dbReference>
<dbReference type="EnsemblMetazoa" id="AEPI008491-RA">
    <property type="protein sequence ID" value="AEPI008491-PA"/>
    <property type="gene ID" value="AEPI008491"/>
</dbReference>
<feature type="transmembrane region" description="Helical" evidence="6">
    <location>
        <begin position="438"/>
        <end position="457"/>
    </location>
</feature>
<dbReference type="AlphaFoldDB" id="A0A182PNG4"/>
<feature type="transmembrane region" description="Helical" evidence="6">
    <location>
        <begin position="306"/>
        <end position="324"/>
    </location>
</feature>
<evidence type="ECO:0000256" key="1">
    <source>
        <dbReference type="ARBA" id="ARBA00004651"/>
    </source>
</evidence>
<evidence type="ECO:0000256" key="4">
    <source>
        <dbReference type="ARBA" id="ARBA00022989"/>
    </source>
</evidence>
<dbReference type="InterPro" id="IPR013604">
    <property type="entry name" value="7TM_chemorcpt"/>
</dbReference>
<keyword evidence="3 6" id="KW-0812">Transmembrane</keyword>
<evidence type="ECO:0000256" key="3">
    <source>
        <dbReference type="ARBA" id="ARBA00022692"/>
    </source>
</evidence>
<dbReference type="VEuPathDB" id="VectorBase:AEPI008491"/>
<feature type="transmembrane region" description="Helical" evidence="6">
    <location>
        <begin position="63"/>
        <end position="84"/>
    </location>
</feature>
<keyword evidence="2 6" id="KW-1003">Cell membrane</keyword>
<dbReference type="Pfam" id="PF08395">
    <property type="entry name" value="7tm_7"/>
    <property type="match status" value="1"/>
</dbReference>
<dbReference type="GO" id="GO:0005886">
    <property type="term" value="C:plasma membrane"/>
    <property type="evidence" value="ECO:0007669"/>
    <property type="project" value="UniProtKB-SubCell"/>
</dbReference>
<feature type="transmembrane region" description="Helical" evidence="6">
    <location>
        <begin position="116"/>
        <end position="133"/>
    </location>
</feature>
<keyword evidence="6" id="KW-0675">Receptor</keyword>
<evidence type="ECO:0000256" key="6">
    <source>
        <dbReference type="RuleBase" id="RU363108"/>
    </source>
</evidence>
<evidence type="ECO:0000256" key="2">
    <source>
        <dbReference type="ARBA" id="ARBA00022475"/>
    </source>
</evidence>
<feature type="transmembrane region" description="Helical" evidence="6">
    <location>
        <begin position="345"/>
        <end position="362"/>
    </location>
</feature>
<comment type="function">
    <text evidence="6">Gustatory receptor which mediates acceptance or avoidance behavior, depending on its substrates.</text>
</comment>
<evidence type="ECO:0000313" key="7">
    <source>
        <dbReference type="EnsemblMetazoa" id="AEPI008491-PA"/>
    </source>
</evidence>
<feature type="transmembrane region" description="Helical" evidence="6">
    <location>
        <begin position="217"/>
        <end position="239"/>
    </location>
</feature>
<evidence type="ECO:0000313" key="8">
    <source>
        <dbReference type="Proteomes" id="UP000075885"/>
    </source>
</evidence>
<keyword evidence="8" id="KW-1185">Reference proteome</keyword>
<reference evidence="7" key="2">
    <citation type="submission" date="2020-05" db="UniProtKB">
        <authorList>
            <consortium name="EnsemblMetazoa"/>
        </authorList>
    </citation>
    <scope>IDENTIFICATION</scope>
    <source>
        <strain evidence="7">Epiroticus2</strain>
    </source>
</reference>
<keyword evidence="6" id="KW-0807">Transducer</keyword>